<protein>
    <submittedName>
        <fullName evidence="1">Uncharacterized protein</fullName>
    </submittedName>
</protein>
<reference evidence="1 2" key="1">
    <citation type="submission" date="2019-11" db="EMBL/GenBank/DDBJ databases">
        <title>Whole genome sequence of Oryza granulata.</title>
        <authorList>
            <person name="Li W."/>
        </authorList>
    </citation>
    <scope>NUCLEOTIDE SEQUENCE [LARGE SCALE GENOMIC DNA]</scope>
    <source>
        <strain evidence="2">cv. Menghai</strain>
        <tissue evidence="1">Leaf</tissue>
    </source>
</reference>
<dbReference type="EMBL" id="SPHZ02000003">
    <property type="protein sequence ID" value="KAF0928234.1"/>
    <property type="molecule type" value="Genomic_DNA"/>
</dbReference>
<sequence>MAEIDPDQGSRMAAIWRLAGGHVGQGGGEMADVGMTAVSGTDSEVRRCFEAWRRPQMAPK</sequence>
<dbReference type="Proteomes" id="UP000479710">
    <property type="component" value="Unassembled WGS sequence"/>
</dbReference>
<accession>A0A6G1EUC5</accession>
<organism evidence="1 2">
    <name type="scientific">Oryza meyeriana var. granulata</name>
    <dbReference type="NCBI Taxonomy" id="110450"/>
    <lineage>
        <taxon>Eukaryota</taxon>
        <taxon>Viridiplantae</taxon>
        <taxon>Streptophyta</taxon>
        <taxon>Embryophyta</taxon>
        <taxon>Tracheophyta</taxon>
        <taxon>Spermatophyta</taxon>
        <taxon>Magnoliopsida</taxon>
        <taxon>Liliopsida</taxon>
        <taxon>Poales</taxon>
        <taxon>Poaceae</taxon>
        <taxon>BOP clade</taxon>
        <taxon>Oryzoideae</taxon>
        <taxon>Oryzeae</taxon>
        <taxon>Oryzinae</taxon>
        <taxon>Oryza</taxon>
        <taxon>Oryza meyeriana</taxon>
    </lineage>
</organism>
<evidence type="ECO:0000313" key="2">
    <source>
        <dbReference type="Proteomes" id="UP000479710"/>
    </source>
</evidence>
<evidence type="ECO:0000313" key="1">
    <source>
        <dbReference type="EMBL" id="KAF0928234.1"/>
    </source>
</evidence>
<dbReference type="AlphaFoldDB" id="A0A6G1EUC5"/>
<gene>
    <name evidence="1" type="ORF">E2562_038513</name>
</gene>
<name>A0A6G1EUC5_9ORYZ</name>
<proteinExistence type="predicted"/>
<comment type="caution">
    <text evidence="1">The sequence shown here is derived from an EMBL/GenBank/DDBJ whole genome shotgun (WGS) entry which is preliminary data.</text>
</comment>
<keyword evidence="2" id="KW-1185">Reference proteome</keyword>